<feature type="binding site" evidence="7">
    <location>
        <position position="204"/>
    </location>
    <ligand>
        <name>substrate</name>
    </ligand>
</feature>
<comment type="pathway">
    <text evidence="1 7">Carbohydrate degradation; pentose phosphate pathway; D-ribulose 5-phosphate from D-glucose 6-phosphate (oxidative stage): step 1/3.</text>
</comment>
<feature type="binding site" evidence="7">
    <location>
        <position position="242"/>
    </location>
    <ligand>
        <name>substrate</name>
    </ligand>
</feature>
<dbReference type="InterPro" id="IPR022675">
    <property type="entry name" value="G6P_DH_C"/>
</dbReference>
<feature type="binding site" evidence="7">
    <location>
        <position position="208"/>
    </location>
    <ligand>
        <name>substrate</name>
    </ligand>
</feature>
<feature type="binding site" evidence="7">
    <location>
        <position position="67"/>
    </location>
    <ligand>
        <name>NADP(+)</name>
        <dbReference type="ChEBI" id="CHEBI:58349"/>
    </ligand>
</feature>
<dbReference type="PRINTS" id="PR00079">
    <property type="entry name" value="G6PDHDRGNASE"/>
</dbReference>
<evidence type="ECO:0000256" key="6">
    <source>
        <dbReference type="ARBA" id="ARBA00023277"/>
    </source>
</evidence>
<evidence type="ECO:0000313" key="10">
    <source>
        <dbReference type="EMBL" id="NMQ27437.1"/>
    </source>
</evidence>
<dbReference type="HAMAP" id="MF_00966">
    <property type="entry name" value="G6PD"/>
    <property type="match status" value="1"/>
</dbReference>
<feature type="binding site" evidence="7">
    <location>
        <begin position="112"/>
        <end position="113"/>
    </location>
    <ligand>
        <name>NADP(+)</name>
        <dbReference type="ChEBI" id="CHEBI:58349"/>
    </ligand>
</feature>
<evidence type="ECO:0000256" key="1">
    <source>
        <dbReference type="ARBA" id="ARBA00004937"/>
    </source>
</evidence>
<feature type="binding site" evidence="7">
    <location>
        <begin position="33"/>
        <end position="40"/>
    </location>
    <ligand>
        <name>NADP(+)</name>
        <dbReference type="ChEBI" id="CHEBI:58349"/>
    </ligand>
</feature>
<comment type="catalytic activity">
    <reaction evidence="7">
        <text>D-glucose 6-phosphate + NADP(+) = 6-phospho-D-glucono-1,5-lactone + NADPH + H(+)</text>
        <dbReference type="Rhea" id="RHEA:15841"/>
        <dbReference type="ChEBI" id="CHEBI:15378"/>
        <dbReference type="ChEBI" id="CHEBI:57783"/>
        <dbReference type="ChEBI" id="CHEBI:57955"/>
        <dbReference type="ChEBI" id="CHEBI:58349"/>
        <dbReference type="ChEBI" id="CHEBI:61548"/>
        <dbReference type="EC" id="1.1.1.49"/>
    </reaction>
</comment>
<feature type="binding site" evidence="7">
    <location>
        <position position="366"/>
    </location>
    <ligand>
        <name>substrate</name>
    </ligand>
</feature>
<keyword evidence="3 7" id="KW-0313">Glucose metabolism</keyword>
<dbReference type="Pfam" id="PF00479">
    <property type="entry name" value="G6PD_N"/>
    <property type="match status" value="1"/>
</dbReference>
<evidence type="ECO:0000313" key="11">
    <source>
        <dbReference type="Proteomes" id="UP000749010"/>
    </source>
</evidence>
<evidence type="ECO:0000256" key="4">
    <source>
        <dbReference type="ARBA" id="ARBA00022857"/>
    </source>
</evidence>
<dbReference type="Proteomes" id="UP000749010">
    <property type="component" value="Unassembled WGS sequence"/>
</dbReference>
<protein>
    <recommendedName>
        <fullName evidence="7">Glucose-6-phosphate 1-dehydrogenase</fullName>
        <shortName evidence="7">G6PD</shortName>
        <ecNumber evidence="7">1.1.1.49</ecNumber>
    </recommendedName>
</protein>
<feature type="domain" description="Glucose-6-phosphate dehydrogenase C-terminal" evidence="9">
    <location>
        <begin position="216"/>
        <end position="512"/>
    </location>
</feature>
<feature type="active site" description="Proton acceptor" evidence="7">
    <location>
        <position position="266"/>
    </location>
</feature>
<dbReference type="Pfam" id="PF02781">
    <property type="entry name" value="G6PD_C"/>
    <property type="match status" value="1"/>
</dbReference>
<dbReference type="SUPFAM" id="SSF51735">
    <property type="entry name" value="NAD(P)-binding Rossmann-fold domains"/>
    <property type="match status" value="1"/>
</dbReference>
<dbReference type="InterPro" id="IPR019796">
    <property type="entry name" value="G6P_DH_AS"/>
</dbReference>
<dbReference type="PANTHER" id="PTHR23429">
    <property type="entry name" value="GLUCOSE-6-PHOSPHATE 1-DEHYDROGENASE G6PD"/>
    <property type="match status" value="1"/>
</dbReference>
<comment type="caution">
    <text evidence="7">Lacks conserved residue(s) required for the propagation of feature annotation.</text>
</comment>
<dbReference type="PROSITE" id="PS00069">
    <property type="entry name" value="G6P_DEHYDROGENASE"/>
    <property type="match status" value="1"/>
</dbReference>
<dbReference type="NCBIfam" id="TIGR00871">
    <property type="entry name" value="zwf"/>
    <property type="match status" value="1"/>
</dbReference>
<evidence type="ECO:0000259" key="8">
    <source>
        <dbReference type="Pfam" id="PF00479"/>
    </source>
</evidence>
<dbReference type="SUPFAM" id="SSF55347">
    <property type="entry name" value="Glyceraldehyde-3-phosphate dehydrogenase-like, C-terminal domain"/>
    <property type="match status" value="1"/>
</dbReference>
<sequence length="523" mass="57411">MAALSPQNDPSTPLATPAAPLPAAEPCIVVIFGATGDLTRRKLIPALFRLACERCLTEKFQLLGIGRQVLADDAFREHLHGGVAESPETSDLADVAEQWPGFASRLHYLQGDFADPDTHRRLAESLQALPLPAAANRLFYLATAPSAAPTIIRQLASAGLNQEQQGWSRLVIEKPFGRDLASAHALNATVAEAFAERQIYRIDHYLGKETVQNLLFFRFANALFEPVWNRNHINYVEITAAEPLGVGHRAGYYEESGALRDMVANHLLQLLALTAMEAPASLDADVIRDKKSEVWRSIRPMTATEVGLRTVRAQYAAGTIDDLPVPGYHQEKGVARDSRTETYAALELSIDNWRWAGVPFYMRTGKCLARQVTEITVHFRHAPVSLFPNTNTLESNSITLRIQPDEGISLVFGAKQPGVGKQATAVSMDFCYRSAFAGQPPSAYAVLLLDAMRGDPTLFTRRDGVEAQWRLMTPIEEAWAAQQDEPLPSYAAGSDGPAAADALLSRKGHRWRLIADNVGMCHI</sequence>
<dbReference type="PIRSF" id="PIRSF000110">
    <property type="entry name" value="G6PD"/>
    <property type="match status" value="1"/>
</dbReference>
<gene>
    <name evidence="7 10" type="primary">zwf</name>
    <name evidence="10" type="ORF">E4Q23_06505</name>
</gene>
<comment type="function">
    <text evidence="7">Catalyzes the oxidation of glucose 6-phosphate to 6-phosphogluconolactone.</text>
</comment>
<evidence type="ECO:0000256" key="7">
    <source>
        <dbReference type="HAMAP-Rule" id="MF_00966"/>
    </source>
</evidence>
<accession>A0ABX1TT69</accession>
<keyword evidence="6 7" id="KW-0119">Carbohydrate metabolism</keyword>
<dbReference type="InterPro" id="IPR036291">
    <property type="entry name" value="NAD(P)-bd_dom_sf"/>
</dbReference>
<name>A0ABX1TT69_9PROT</name>
<organism evidence="10 11">
    <name type="scientific">Candidatus Accumulibacter phosphatis</name>
    <dbReference type="NCBI Taxonomy" id="327160"/>
    <lineage>
        <taxon>Bacteria</taxon>
        <taxon>Pseudomonadati</taxon>
        <taxon>Pseudomonadota</taxon>
        <taxon>Betaproteobacteria</taxon>
        <taxon>Candidatus Accumulibacter</taxon>
    </lineage>
</organism>
<feature type="binding site" evidence="7">
    <location>
        <position position="174"/>
    </location>
    <ligand>
        <name>NADP(+)</name>
        <dbReference type="ChEBI" id="CHEBI:58349"/>
    </ligand>
</feature>
<dbReference type="InterPro" id="IPR001282">
    <property type="entry name" value="G6P_DH"/>
</dbReference>
<dbReference type="EMBL" id="SPMY01000018">
    <property type="protein sequence ID" value="NMQ27437.1"/>
    <property type="molecule type" value="Genomic_DNA"/>
</dbReference>
<evidence type="ECO:0000256" key="2">
    <source>
        <dbReference type="ARBA" id="ARBA00009975"/>
    </source>
</evidence>
<keyword evidence="4 7" id="KW-0521">NADP</keyword>
<comment type="similarity">
    <text evidence="2 7">Belongs to the glucose-6-phosphate dehydrogenase family.</text>
</comment>
<evidence type="ECO:0000259" key="9">
    <source>
        <dbReference type="Pfam" id="PF02781"/>
    </source>
</evidence>
<evidence type="ECO:0000256" key="3">
    <source>
        <dbReference type="ARBA" id="ARBA00022526"/>
    </source>
</evidence>
<comment type="caution">
    <text evidence="10">The sequence shown here is derived from an EMBL/GenBank/DDBJ whole genome shotgun (WGS) entry which is preliminary data.</text>
</comment>
<dbReference type="Gene3D" id="3.30.360.10">
    <property type="entry name" value="Dihydrodipicolinate Reductase, domain 2"/>
    <property type="match status" value="1"/>
</dbReference>
<keyword evidence="11" id="KW-1185">Reference proteome</keyword>
<dbReference type="EC" id="1.1.1.49" evidence="7"/>
<proteinExistence type="inferred from homology"/>
<feature type="domain" description="Glucose-6-phosphate dehydrogenase NAD-binding" evidence="8">
    <location>
        <begin position="30"/>
        <end position="213"/>
    </location>
</feature>
<feature type="binding site" evidence="7">
    <location>
        <position position="261"/>
    </location>
    <ligand>
        <name>substrate</name>
    </ligand>
</feature>
<keyword evidence="5 7" id="KW-0560">Oxidoreductase</keyword>
<dbReference type="Gene3D" id="3.40.50.720">
    <property type="entry name" value="NAD(P)-binding Rossmann-like Domain"/>
    <property type="match status" value="1"/>
</dbReference>
<evidence type="ECO:0000256" key="5">
    <source>
        <dbReference type="ARBA" id="ARBA00023002"/>
    </source>
</evidence>
<dbReference type="InterPro" id="IPR022674">
    <property type="entry name" value="G6P_DH_NAD-bd"/>
</dbReference>
<reference evidence="10 11" key="1">
    <citation type="submission" date="2019-03" db="EMBL/GenBank/DDBJ databases">
        <title>Metabolic reconstructions from genomes of highly enriched 'Candidatus Accumulibacter' and 'Candidatus Competibacter' bioreactor populations.</title>
        <authorList>
            <person name="Annavajhala M.K."/>
            <person name="Welles L."/>
            <person name="Abbas B."/>
            <person name="Sorokin D."/>
            <person name="Park H."/>
            <person name="Van Loosdrecht M."/>
            <person name="Chandran K."/>
        </authorList>
    </citation>
    <scope>NUCLEOTIDE SEQUENCE [LARGE SCALE GENOMIC DNA]</scope>
    <source>
        <strain evidence="10 11">SBR_S</strain>
    </source>
</reference>
<dbReference type="PANTHER" id="PTHR23429:SF0">
    <property type="entry name" value="GLUCOSE-6-PHOSPHATE 1-DEHYDROGENASE"/>
    <property type="match status" value="1"/>
</dbReference>